<evidence type="ECO:0000313" key="2">
    <source>
        <dbReference type="Proteomes" id="UP000821853"/>
    </source>
</evidence>
<evidence type="ECO:0008006" key="3">
    <source>
        <dbReference type="Google" id="ProtNLM"/>
    </source>
</evidence>
<dbReference type="VEuPathDB" id="VectorBase:HLOH_052310"/>
<evidence type="ECO:0000313" key="1">
    <source>
        <dbReference type="EMBL" id="KAH9374826.1"/>
    </source>
</evidence>
<sequence>MLIVAAAAVKPPVTSKQIMCEPRPFGKHEKLFDVLHDVRLRNCVPARKPKLSEANKLARLLFAEDHATWTAERLSCVLFTDESTFLSRWDQRQRIWRVVDTRYE</sequence>
<dbReference type="Gene3D" id="3.30.420.10">
    <property type="entry name" value="Ribonuclease H-like superfamily/Ribonuclease H"/>
    <property type="match status" value="1"/>
</dbReference>
<protein>
    <recommendedName>
        <fullName evidence="3">Transposase</fullName>
    </recommendedName>
</protein>
<proteinExistence type="predicted"/>
<organism evidence="1 2">
    <name type="scientific">Haemaphysalis longicornis</name>
    <name type="common">Bush tick</name>
    <dbReference type="NCBI Taxonomy" id="44386"/>
    <lineage>
        <taxon>Eukaryota</taxon>
        <taxon>Metazoa</taxon>
        <taxon>Ecdysozoa</taxon>
        <taxon>Arthropoda</taxon>
        <taxon>Chelicerata</taxon>
        <taxon>Arachnida</taxon>
        <taxon>Acari</taxon>
        <taxon>Parasitiformes</taxon>
        <taxon>Ixodida</taxon>
        <taxon>Ixodoidea</taxon>
        <taxon>Ixodidae</taxon>
        <taxon>Haemaphysalinae</taxon>
        <taxon>Haemaphysalis</taxon>
    </lineage>
</organism>
<dbReference type="Proteomes" id="UP000821853">
    <property type="component" value="Chromosome 5"/>
</dbReference>
<gene>
    <name evidence="1" type="ORF">HPB48_017659</name>
</gene>
<dbReference type="GO" id="GO:0003676">
    <property type="term" value="F:nucleic acid binding"/>
    <property type="evidence" value="ECO:0007669"/>
    <property type="project" value="InterPro"/>
</dbReference>
<comment type="caution">
    <text evidence="1">The sequence shown here is derived from an EMBL/GenBank/DDBJ whole genome shotgun (WGS) entry which is preliminary data.</text>
</comment>
<name>A0A9J6GHZ2_HAELO</name>
<accession>A0A9J6GHZ2</accession>
<dbReference type="AlphaFoldDB" id="A0A9J6GHZ2"/>
<keyword evidence="2" id="KW-1185">Reference proteome</keyword>
<dbReference type="OrthoDB" id="6503912at2759"/>
<dbReference type="InterPro" id="IPR036397">
    <property type="entry name" value="RNaseH_sf"/>
</dbReference>
<dbReference type="EMBL" id="JABSTR010000007">
    <property type="protein sequence ID" value="KAH9374826.1"/>
    <property type="molecule type" value="Genomic_DNA"/>
</dbReference>
<reference evidence="1 2" key="1">
    <citation type="journal article" date="2020" name="Cell">
        <title>Large-Scale Comparative Analyses of Tick Genomes Elucidate Their Genetic Diversity and Vector Capacities.</title>
        <authorList>
            <consortium name="Tick Genome and Microbiome Consortium (TIGMIC)"/>
            <person name="Jia N."/>
            <person name="Wang J."/>
            <person name="Shi W."/>
            <person name="Du L."/>
            <person name="Sun Y."/>
            <person name="Zhan W."/>
            <person name="Jiang J.F."/>
            <person name="Wang Q."/>
            <person name="Zhang B."/>
            <person name="Ji P."/>
            <person name="Bell-Sakyi L."/>
            <person name="Cui X.M."/>
            <person name="Yuan T.T."/>
            <person name="Jiang B.G."/>
            <person name="Yang W.F."/>
            <person name="Lam T.T."/>
            <person name="Chang Q.C."/>
            <person name="Ding S.J."/>
            <person name="Wang X.J."/>
            <person name="Zhu J.G."/>
            <person name="Ruan X.D."/>
            <person name="Zhao L."/>
            <person name="Wei J.T."/>
            <person name="Ye R.Z."/>
            <person name="Que T.C."/>
            <person name="Du C.H."/>
            <person name="Zhou Y.H."/>
            <person name="Cheng J.X."/>
            <person name="Dai P.F."/>
            <person name="Guo W.B."/>
            <person name="Han X.H."/>
            <person name="Huang E.J."/>
            <person name="Li L.F."/>
            <person name="Wei W."/>
            <person name="Gao Y.C."/>
            <person name="Liu J.Z."/>
            <person name="Shao H.Z."/>
            <person name="Wang X."/>
            <person name="Wang C.C."/>
            <person name="Yang T.C."/>
            <person name="Huo Q.B."/>
            <person name="Li W."/>
            <person name="Chen H.Y."/>
            <person name="Chen S.E."/>
            <person name="Zhou L.G."/>
            <person name="Ni X.B."/>
            <person name="Tian J.H."/>
            <person name="Sheng Y."/>
            <person name="Liu T."/>
            <person name="Pan Y.S."/>
            <person name="Xia L.Y."/>
            <person name="Li J."/>
            <person name="Zhao F."/>
            <person name="Cao W.C."/>
        </authorList>
    </citation>
    <scope>NUCLEOTIDE SEQUENCE [LARGE SCALE GENOMIC DNA]</scope>
    <source>
        <strain evidence="1">HaeL-2018</strain>
    </source>
</reference>